<name>A0AAN8UBB4_SOLBU</name>
<proteinExistence type="predicted"/>
<reference evidence="1 2" key="1">
    <citation type="submission" date="2024-02" db="EMBL/GenBank/DDBJ databases">
        <title>de novo genome assembly of Solanum bulbocastanum strain 11H21.</title>
        <authorList>
            <person name="Hosaka A.J."/>
        </authorList>
    </citation>
    <scope>NUCLEOTIDE SEQUENCE [LARGE SCALE GENOMIC DNA]</scope>
    <source>
        <tissue evidence="1">Young leaves</tissue>
    </source>
</reference>
<comment type="caution">
    <text evidence="1">The sequence shown here is derived from an EMBL/GenBank/DDBJ whole genome shotgun (WGS) entry which is preliminary data.</text>
</comment>
<protein>
    <submittedName>
        <fullName evidence="1">Uncharacterized protein</fullName>
    </submittedName>
</protein>
<dbReference type="EMBL" id="JBANQN010000001">
    <property type="protein sequence ID" value="KAK6803330.1"/>
    <property type="molecule type" value="Genomic_DNA"/>
</dbReference>
<evidence type="ECO:0000313" key="2">
    <source>
        <dbReference type="Proteomes" id="UP001371456"/>
    </source>
</evidence>
<accession>A0AAN8UBB4</accession>
<dbReference type="AlphaFoldDB" id="A0AAN8UBB4"/>
<dbReference type="Proteomes" id="UP001371456">
    <property type="component" value="Unassembled WGS sequence"/>
</dbReference>
<organism evidence="1 2">
    <name type="scientific">Solanum bulbocastanum</name>
    <name type="common">Wild potato</name>
    <dbReference type="NCBI Taxonomy" id="147425"/>
    <lineage>
        <taxon>Eukaryota</taxon>
        <taxon>Viridiplantae</taxon>
        <taxon>Streptophyta</taxon>
        <taxon>Embryophyta</taxon>
        <taxon>Tracheophyta</taxon>
        <taxon>Spermatophyta</taxon>
        <taxon>Magnoliopsida</taxon>
        <taxon>eudicotyledons</taxon>
        <taxon>Gunneridae</taxon>
        <taxon>Pentapetalae</taxon>
        <taxon>asterids</taxon>
        <taxon>lamiids</taxon>
        <taxon>Solanales</taxon>
        <taxon>Solanaceae</taxon>
        <taxon>Solanoideae</taxon>
        <taxon>Solaneae</taxon>
        <taxon>Solanum</taxon>
    </lineage>
</organism>
<keyword evidence="2" id="KW-1185">Reference proteome</keyword>
<sequence>MSLIQNLLDDYIKSRHGNQGVIGSPYLPKLKAGLIIFLDATSEDFCINKSRRNTRSVTQLKRLDSYFWLEESHGSAKSQAPLLMKMIVVTNRVHVVKLLYNCSP</sequence>
<evidence type="ECO:0000313" key="1">
    <source>
        <dbReference type="EMBL" id="KAK6803330.1"/>
    </source>
</evidence>
<gene>
    <name evidence="1" type="ORF">RDI58_001114</name>
</gene>